<feature type="transmembrane region" description="Helical" evidence="20">
    <location>
        <begin position="141"/>
        <end position="161"/>
    </location>
</feature>
<dbReference type="EMBL" id="OV651822">
    <property type="protein sequence ID" value="CAH1100655.1"/>
    <property type="molecule type" value="Genomic_DNA"/>
</dbReference>
<evidence type="ECO:0000256" key="7">
    <source>
        <dbReference type="ARBA" id="ARBA00022970"/>
    </source>
</evidence>
<feature type="transmembrane region" description="Helical" evidence="20">
    <location>
        <begin position="354"/>
        <end position="379"/>
    </location>
</feature>
<evidence type="ECO:0000256" key="1">
    <source>
        <dbReference type="ARBA" id="ARBA00004141"/>
    </source>
</evidence>
<feature type="binding site" evidence="18">
    <location>
        <position position="365"/>
    </location>
    <ligand>
        <name>Na(+)</name>
        <dbReference type="ChEBI" id="CHEBI:29101"/>
        <label>1</label>
    </ligand>
</feature>
<feature type="binding site" evidence="18">
    <location>
        <position position="465"/>
    </location>
    <ligand>
        <name>Na(+)</name>
        <dbReference type="ChEBI" id="CHEBI:29101"/>
        <label>1</label>
    </ligand>
</feature>
<feature type="transmembrane region" description="Helical" evidence="20">
    <location>
        <begin position="311"/>
        <end position="330"/>
    </location>
</feature>
<keyword evidence="7" id="KW-0029">Amino-acid transport</keyword>
<evidence type="ECO:0000256" key="8">
    <source>
        <dbReference type="ARBA" id="ARBA00022989"/>
    </source>
</evidence>
<evidence type="ECO:0000256" key="18">
    <source>
        <dbReference type="PIRSR" id="PIRSR600175-1"/>
    </source>
</evidence>
<name>A0A9P0G8C5_9CUCU</name>
<dbReference type="NCBIfam" id="NF037979">
    <property type="entry name" value="Na_transp"/>
    <property type="match status" value="1"/>
</dbReference>
<feature type="binding site" evidence="18">
    <location>
        <position position="123"/>
    </location>
    <ligand>
        <name>Na(+)</name>
        <dbReference type="ChEBI" id="CHEBI:29101"/>
        <label>1</label>
    </ligand>
</feature>
<dbReference type="InterPro" id="IPR000175">
    <property type="entry name" value="Na/ntran_symport"/>
</dbReference>
<dbReference type="PRINTS" id="PR00176">
    <property type="entry name" value="NANEUSMPORT"/>
</dbReference>
<evidence type="ECO:0000256" key="3">
    <source>
        <dbReference type="ARBA" id="ARBA00011764"/>
    </source>
</evidence>
<feature type="transmembrane region" description="Helical" evidence="20">
    <location>
        <begin position="452"/>
        <end position="471"/>
    </location>
</feature>
<evidence type="ECO:0000259" key="21">
    <source>
        <dbReference type="Pfam" id="PF13873"/>
    </source>
</evidence>
<reference evidence="22" key="1">
    <citation type="submission" date="2022-01" db="EMBL/GenBank/DDBJ databases">
        <authorList>
            <person name="King R."/>
        </authorList>
    </citation>
    <scope>NUCLEOTIDE SEQUENCE</scope>
</reference>
<dbReference type="PROSITE" id="PS50267">
    <property type="entry name" value="NA_NEUROTRAN_SYMP_3"/>
    <property type="match status" value="1"/>
</dbReference>
<dbReference type="OrthoDB" id="6581954at2759"/>
<feature type="transmembrane region" description="Helical" evidence="20">
    <location>
        <begin position="491"/>
        <end position="511"/>
    </location>
</feature>
<feature type="transmembrane region" description="Helical" evidence="20">
    <location>
        <begin position="566"/>
        <end position="588"/>
    </location>
</feature>
<comment type="similarity">
    <text evidence="2 19">Belongs to the sodium:neurotransmitter symporter (SNF) (TC 2.A.22) family.</text>
</comment>
<dbReference type="Pfam" id="PF13873">
    <property type="entry name" value="Myb_DNA-bind_5"/>
    <property type="match status" value="1"/>
</dbReference>
<keyword evidence="8 20" id="KW-1133">Transmembrane helix</keyword>
<evidence type="ECO:0000256" key="20">
    <source>
        <dbReference type="SAM" id="Phobius"/>
    </source>
</evidence>
<comment type="function">
    <text evidence="16">Involved in transvection phenomena (= synapsis-dependent gene expression), where the synaptic pairing of chromosomes carrying genes with which zeste interacts influences the expression of these genes. Zeste binds to DNA and stimulates transcription from a nearby promoter.</text>
</comment>
<dbReference type="CDD" id="cd10324">
    <property type="entry name" value="SLC6sbd"/>
    <property type="match status" value="1"/>
</dbReference>
<feature type="transmembrane region" description="Helical" evidence="20">
    <location>
        <begin position="523"/>
        <end position="546"/>
    </location>
</feature>
<feature type="binding site" evidence="18">
    <location>
        <position position="127"/>
    </location>
    <ligand>
        <name>Na(+)</name>
        <dbReference type="ChEBI" id="CHEBI:29101"/>
        <label>1</label>
    </ligand>
</feature>
<dbReference type="Pfam" id="PF00209">
    <property type="entry name" value="SNF"/>
    <property type="match status" value="2"/>
</dbReference>
<keyword evidence="15" id="KW-0739">Sodium transport</keyword>
<feature type="transmembrane region" description="Helical" evidence="20">
    <location>
        <begin position="182"/>
        <end position="214"/>
    </location>
</feature>
<keyword evidence="10 18" id="KW-0915">Sodium</keyword>
<comment type="subcellular location">
    <subcellularLocation>
        <location evidence="1">Membrane</location>
        <topology evidence="1">Multi-pass membrane protein</topology>
    </subcellularLocation>
</comment>
<dbReference type="InterPro" id="IPR028002">
    <property type="entry name" value="Myb_DNA-bind_5"/>
</dbReference>
<dbReference type="GO" id="GO:0005283">
    <property type="term" value="F:amino acid:sodium symporter activity"/>
    <property type="evidence" value="ECO:0007669"/>
    <property type="project" value="TreeGrafter"/>
</dbReference>
<evidence type="ECO:0000256" key="19">
    <source>
        <dbReference type="RuleBase" id="RU003732"/>
    </source>
</evidence>
<evidence type="ECO:0000256" key="17">
    <source>
        <dbReference type="ARBA" id="ARBA00037785"/>
    </source>
</evidence>
<evidence type="ECO:0000256" key="13">
    <source>
        <dbReference type="ARBA" id="ARBA00023163"/>
    </source>
</evidence>
<organism evidence="22 23">
    <name type="scientific">Psylliodes chrysocephalus</name>
    <dbReference type="NCBI Taxonomy" id="3402493"/>
    <lineage>
        <taxon>Eukaryota</taxon>
        <taxon>Metazoa</taxon>
        <taxon>Ecdysozoa</taxon>
        <taxon>Arthropoda</taxon>
        <taxon>Hexapoda</taxon>
        <taxon>Insecta</taxon>
        <taxon>Pterygota</taxon>
        <taxon>Neoptera</taxon>
        <taxon>Endopterygota</taxon>
        <taxon>Coleoptera</taxon>
        <taxon>Polyphaga</taxon>
        <taxon>Cucujiformia</taxon>
        <taxon>Chrysomeloidea</taxon>
        <taxon>Chrysomelidae</taxon>
        <taxon>Galerucinae</taxon>
        <taxon>Alticini</taxon>
        <taxon>Psylliodes</taxon>
    </lineage>
</organism>
<keyword evidence="6 19" id="KW-0769">Symport</keyword>
<dbReference type="InterPro" id="IPR037272">
    <property type="entry name" value="SNS_sf"/>
</dbReference>
<dbReference type="AlphaFoldDB" id="A0A9P0G8C5"/>
<evidence type="ECO:0000256" key="10">
    <source>
        <dbReference type="ARBA" id="ARBA00023053"/>
    </source>
</evidence>
<evidence type="ECO:0000256" key="11">
    <source>
        <dbReference type="ARBA" id="ARBA00023065"/>
    </source>
</evidence>
<gene>
    <name evidence="22" type="ORF">PSYICH_LOCUS2287</name>
</gene>
<keyword evidence="13" id="KW-0804">Transcription</keyword>
<proteinExistence type="inferred from homology"/>
<keyword evidence="9" id="KW-0805">Transcription regulation</keyword>
<evidence type="ECO:0000256" key="6">
    <source>
        <dbReference type="ARBA" id="ARBA00022847"/>
    </source>
</evidence>
<sequence length="648" mass="72585">MSTHITREQKDIMVDFIKARPKLCAGKFSPDFTHSQSRALWQELAVILNAHPNGAKKEWSAWRKKIGFYGLDNPALISSNGNLENNIPQEKKSSINENETELQERSQWGSGLEFLMSCVAVSVGLGNIWRFPFIANRNGGGAFLIPYIIVLTVIGRPMYYMEMVLGQFSSRGCGKMYQTLSPVLRGIGIGQVIGCACVASYYGSLMAITLFYLINSFTNNFPWTTCQDSWNNYLNSRNLTCVDINNPSSVGNITISSSEMYFRREVLKESDDISNGIGLPDWQLTLLLLLSWFITFLVSARGIRSSGKASYFLAIFPYMIMIALLIRASTLEGAAEGMMYFIETDWSRLLDADVWYAAVTQCFFSINVGFGNIITLSSFNKFDHNIKRDALILTSLDTFTSLLSGITIFGILGNLAHEMGINPSEVLSAGGGTGLAFISYPTALSKFTFAPWLFAIAFFFMLFVLGIGTLAALHGNLNTLVKDSFPSLPDWIIAFITATGLFLIGVDNLCADLEFMTKKKVSIYWRVCWSIFVPVLLIVIFVYFLVSLKPMTYGIYNLYYPVGLNVFGWGILSGTVIQIIGWLIYYLYANRNYPCSKIIPKTFSTKTWGPDGKVKTEEWKKFKEDRLNETKARGGSWITKKLNVLIGR</sequence>
<dbReference type="PANTHER" id="PTHR11616:SF321">
    <property type="entry name" value="SODIUM-DEPENDENT NUTRIENT AMINO ACID TRANSPORTER 1-RELATED"/>
    <property type="match status" value="1"/>
</dbReference>
<dbReference type="GO" id="GO:0005886">
    <property type="term" value="C:plasma membrane"/>
    <property type="evidence" value="ECO:0007669"/>
    <property type="project" value="TreeGrafter"/>
</dbReference>
<evidence type="ECO:0000313" key="22">
    <source>
        <dbReference type="EMBL" id="CAH1100655.1"/>
    </source>
</evidence>
<comment type="function">
    <text evidence="17">Unusual broad substrate spectrum amino acid:sodium cotransporter that promotes absorption of the D isomers of essential amino acids. Neutral amino acids are the preferred substrates, especially methionine and phenylalanine.</text>
</comment>
<dbReference type="SUPFAM" id="SSF161070">
    <property type="entry name" value="SNF-like"/>
    <property type="match status" value="1"/>
</dbReference>
<dbReference type="Proteomes" id="UP001153636">
    <property type="component" value="Chromosome 10"/>
</dbReference>
<evidence type="ECO:0000256" key="16">
    <source>
        <dbReference type="ARBA" id="ARBA00025466"/>
    </source>
</evidence>
<dbReference type="GO" id="GO:0046872">
    <property type="term" value="F:metal ion binding"/>
    <property type="evidence" value="ECO:0007669"/>
    <property type="project" value="UniProtKB-KW"/>
</dbReference>
<keyword evidence="18" id="KW-0479">Metal-binding</keyword>
<evidence type="ECO:0000256" key="12">
    <source>
        <dbReference type="ARBA" id="ARBA00023136"/>
    </source>
</evidence>
<evidence type="ECO:0000313" key="23">
    <source>
        <dbReference type="Proteomes" id="UP001153636"/>
    </source>
</evidence>
<comment type="subunit">
    <text evidence="3">Self-associates forming complexes of several hundred monomers.</text>
</comment>
<evidence type="ECO:0000256" key="5">
    <source>
        <dbReference type="ARBA" id="ARBA00022692"/>
    </source>
</evidence>
<evidence type="ECO:0000256" key="2">
    <source>
        <dbReference type="ARBA" id="ARBA00006459"/>
    </source>
</evidence>
<feature type="transmembrane region" description="Helical" evidence="20">
    <location>
        <begin position="421"/>
        <end position="440"/>
    </location>
</feature>
<evidence type="ECO:0000256" key="4">
    <source>
        <dbReference type="ARBA" id="ARBA00022448"/>
    </source>
</evidence>
<evidence type="ECO:0000256" key="14">
    <source>
        <dbReference type="ARBA" id="ARBA00023180"/>
    </source>
</evidence>
<dbReference type="GO" id="GO:0089718">
    <property type="term" value="P:amino acid import across plasma membrane"/>
    <property type="evidence" value="ECO:0007669"/>
    <property type="project" value="TreeGrafter"/>
</dbReference>
<feature type="domain" description="Myb/SANT-like DNA-binding" evidence="21">
    <location>
        <begin position="5"/>
        <end position="65"/>
    </location>
</feature>
<evidence type="ECO:0000256" key="9">
    <source>
        <dbReference type="ARBA" id="ARBA00023015"/>
    </source>
</evidence>
<dbReference type="PANTHER" id="PTHR11616">
    <property type="entry name" value="SODIUM/CHLORIDE DEPENDENT TRANSPORTER"/>
    <property type="match status" value="1"/>
</dbReference>
<dbReference type="PROSITE" id="PS00610">
    <property type="entry name" value="NA_NEUROTRAN_SYMP_1"/>
    <property type="match status" value="1"/>
</dbReference>
<keyword evidence="11" id="KW-0406">Ion transport</keyword>
<feature type="transmembrane region" description="Helical" evidence="20">
    <location>
        <begin position="391"/>
        <end position="415"/>
    </location>
</feature>
<protein>
    <recommendedName>
        <fullName evidence="19">Transporter</fullName>
    </recommendedName>
</protein>
<keyword evidence="12 20" id="KW-0472">Membrane</keyword>
<keyword evidence="5 19" id="KW-0812">Transmembrane</keyword>
<evidence type="ECO:0000256" key="15">
    <source>
        <dbReference type="ARBA" id="ARBA00023201"/>
    </source>
</evidence>
<keyword evidence="14" id="KW-0325">Glycoprotein</keyword>
<dbReference type="GO" id="GO:0015179">
    <property type="term" value="F:L-amino acid transmembrane transporter activity"/>
    <property type="evidence" value="ECO:0007669"/>
    <property type="project" value="TreeGrafter"/>
</dbReference>
<keyword evidence="23" id="KW-1185">Reference proteome</keyword>
<keyword evidence="4 19" id="KW-0813">Transport</keyword>
<accession>A0A9P0G8C5</accession>